<dbReference type="Gene3D" id="2.30.110.10">
    <property type="entry name" value="Electron Transport, Fmn-binding Protein, Chain A"/>
    <property type="match status" value="1"/>
</dbReference>
<feature type="domain" description="Flavin reductase like" evidence="5">
    <location>
        <begin position="22"/>
        <end position="174"/>
    </location>
</feature>
<keyword evidence="3" id="KW-0288">FMN</keyword>
<comment type="similarity">
    <text evidence="4">Belongs to the flavoredoxin family.</text>
</comment>
<dbReference type="PANTHER" id="PTHR33798">
    <property type="entry name" value="FLAVOPROTEIN OXYGENASE"/>
    <property type="match status" value="1"/>
</dbReference>
<name>A0A1V9ZJ70_ACHHY</name>
<reference evidence="6 7" key="1">
    <citation type="journal article" date="2014" name="Genome Biol. Evol.">
        <title>The secreted proteins of Achlya hypogyna and Thraustotheca clavata identify the ancestral oomycete secretome and reveal gene acquisitions by horizontal gene transfer.</title>
        <authorList>
            <person name="Misner I."/>
            <person name="Blouin N."/>
            <person name="Leonard G."/>
            <person name="Richards T.A."/>
            <person name="Lane C.E."/>
        </authorList>
    </citation>
    <scope>NUCLEOTIDE SEQUENCE [LARGE SCALE GENOMIC DNA]</scope>
    <source>
        <strain evidence="6 7">ATCC 48635</strain>
    </source>
</reference>
<evidence type="ECO:0000259" key="5">
    <source>
        <dbReference type="SMART" id="SM00903"/>
    </source>
</evidence>
<dbReference type="SUPFAM" id="SSF50475">
    <property type="entry name" value="FMN-binding split barrel"/>
    <property type="match status" value="1"/>
</dbReference>
<comment type="caution">
    <text evidence="6">The sequence shown here is derived from an EMBL/GenBank/DDBJ whole genome shotgun (WGS) entry which is preliminary data.</text>
</comment>
<evidence type="ECO:0000256" key="1">
    <source>
        <dbReference type="ARBA" id="ARBA00001917"/>
    </source>
</evidence>
<dbReference type="OrthoDB" id="298012at2759"/>
<evidence type="ECO:0000313" key="6">
    <source>
        <dbReference type="EMBL" id="OQR98032.1"/>
    </source>
</evidence>
<proteinExistence type="inferred from homology"/>
<dbReference type="Pfam" id="PF01613">
    <property type="entry name" value="Flavin_Reduct"/>
    <property type="match status" value="1"/>
</dbReference>
<dbReference type="SMART" id="SM00903">
    <property type="entry name" value="Flavin_Reduct"/>
    <property type="match status" value="1"/>
</dbReference>
<dbReference type="AlphaFoldDB" id="A0A1V9ZJ70"/>
<dbReference type="InterPro" id="IPR002563">
    <property type="entry name" value="Flavin_Rdtase-like_dom"/>
</dbReference>
<comment type="cofactor">
    <cofactor evidence="1">
        <name>FMN</name>
        <dbReference type="ChEBI" id="CHEBI:58210"/>
    </cofactor>
</comment>
<dbReference type="PANTHER" id="PTHR33798:SF5">
    <property type="entry name" value="FLAVIN REDUCTASE LIKE DOMAIN-CONTAINING PROTEIN"/>
    <property type="match status" value="1"/>
</dbReference>
<evidence type="ECO:0000256" key="4">
    <source>
        <dbReference type="ARBA" id="ARBA00038054"/>
    </source>
</evidence>
<keyword evidence="2" id="KW-0285">Flavoprotein</keyword>
<evidence type="ECO:0000256" key="2">
    <source>
        <dbReference type="ARBA" id="ARBA00022630"/>
    </source>
</evidence>
<evidence type="ECO:0000313" key="7">
    <source>
        <dbReference type="Proteomes" id="UP000243579"/>
    </source>
</evidence>
<dbReference type="GO" id="GO:0010181">
    <property type="term" value="F:FMN binding"/>
    <property type="evidence" value="ECO:0007669"/>
    <property type="project" value="InterPro"/>
</dbReference>
<accession>A0A1V9ZJ70</accession>
<protein>
    <recommendedName>
        <fullName evidence="5">Flavin reductase like domain-containing protein</fullName>
    </recommendedName>
</protein>
<evidence type="ECO:0000256" key="3">
    <source>
        <dbReference type="ARBA" id="ARBA00022643"/>
    </source>
</evidence>
<dbReference type="EMBL" id="JNBR01000091">
    <property type="protein sequence ID" value="OQR98032.1"/>
    <property type="molecule type" value="Genomic_DNA"/>
</dbReference>
<organism evidence="6 7">
    <name type="scientific">Achlya hypogyna</name>
    <name type="common">Oomycete</name>
    <name type="synonym">Protoachlya hypogyna</name>
    <dbReference type="NCBI Taxonomy" id="1202772"/>
    <lineage>
        <taxon>Eukaryota</taxon>
        <taxon>Sar</taxon>
        <taxon>Stramenopiles</taxon>
        <taxon>Oomycota</taxon>
        <taxon>Saprolegniomycetes</taxon>
        <taxon>Saprolegniales</taxon>
        <taxon>Achlyaceae</taxon>
        <taxon>Achlya</taxon>
    </lineage>
</organism>
<sequence>MKYRRFCPRATSPKQLYELLTGAVVPRPIAWVSTLSESGVSNLAPFSFFNVVSIEPPVLFITQVFPKPGSDKDTLRNLRATRECVVNVVSADLATAMNATSRDYPSYVSEMEELAIATVASSCVKPPGVAASPIRMECKLRDVLEIGNGKTMLLDVVHFEVAESLITDANALDSTGMAAIGRMGLNDYTIASDLLNMLRPPPFD</sequence>
<dbReference type="InterPro" id="IPR012349">
    <property type="entry name" value="Split_barrel_FMN-bd"/>
</dbReference>
<gene>
    <name evidence="6" type="ORF">ACHHYP_09265</name>
</gene>
<dbReference type="STRING" id="1202772.A0A1V9ZJ70"/>
<dbReference type="Proteomes" id="UP000243579">
    <property type="component" value="Unassembled WGS sequence"/>
</dbReference>
<keyword evidence="7" id="KW-1185">Reference proteome</keyword>